<protein>
    <submittedName>
        <fullName evidence="1">Uncharacterized protein</fullName>
    </submittedName>
</protein>
<accession>A0A399J6A9</accession>
<name>A0A399J6A9_9MICC</name>
<dbReference type="AlphaFoldDB" id="A0A399J6A9"/>
<dbReference type="RefSeq" id="WP_119425946.1">
    <property type="nucleotide sequence ID" value="NZ_QQXK01000043.1"/>
</dbReference>
<sequence length="151" mass="16580">MNKPYARARARDIVREVLGAPVAGRYPERLLAGARTIWEHIGDHLARGGTSVLVLVRSQDRGTMISGAVPEHLLATLTLTSARHWATPDDAVRVTIAGWSSPEVVQVAPSLLIIEEPAERDPLDRRTSRARETVLADVLTRAGQVLRLPER</sequence>
<evidence type="ECO:0000313" key="2">
    <source>
        <dbReference type="Proteomes" id="UP000265419"/>
    </source>
</evidence>
<gene>
    <name evidence="1" type="ORF">DWB68_15085</name>
</gene>
<dbReference type="Proteomes" id="UP000265419">
    <property type="component" value="Unassembled WGS sequence"/>
</dbReference>
<reference evidence="1 2" key="1">
    <citation type="submission" date="2018-07" db="EMBL/GenBank/DDBJ databases">
        <title>Arthrobacter sp. nov., isolated from raw cow's milk with high bacterial count.</title>
        <authorList>
            <person name="Hahne J."/>
            <person name="Isele D."/>
            <person name="Lipski A."/>
        </authorList>
    </citation>
    <scope>NUCLEOTIDE SEQUENCE [LARGE SCALE GENOMIC DNA]</scope>
    <source>
        <strain evidence="1 2">JZ R-35</strain>
    </source>
</reference>
<proteinExistence type="predicted"/>
<dbReference type="EMBL" id="QQXK01000043">
    <property type="protein sequence ID" value="RII40971.1"/>
    <property type="molecule type" value="Genomic_DNA"/>
</dbReference>
<evidence type="ECO:0000313" key="1">
    <source>
        <dbReference type="EMBL" id="RII40971.1"/>
    </source>
</evidence>
<organism evidence="1 2">
    <name type="scientific">Galactobacter valiniphilus</name>
    <dbReference type="NCBI Taxonomy" id="2676122"/>
    <lineage>
        <taxon>Bacteria</taxon>
        <taxon>Bacillati</taxon>
        <taxon>Actinomycetota</taxon>
        <taxon>Actinomycetes</taxon>
        <taxon>Micrococcales</taxon>
        <taxon>Micrococcaceae</taxon>
        <taxon>Galactobacter</taxon>
    </lineage>
</organism>
<keyword evidence="2" id="KW-1185">Reference proteome</keyword>
<comment type="caution">
    <text evidence="1">The sequence shown here is derived from an EMBL/GenBank/DDBJ whole genome shotgun (WGS) entry which is preliminary data.</text>
</comment>